<name>A0ABN1EA58_SACER</name>
<proteinExistence type="inferred from homology"/>
<organism evidence="5 6">
    <name type="scientific">Saccharopolyspora erythraea</name>
    <name type="common">Streptomyces erythraeus</name>
    <dbReference type="NCBI Taxonomy" id="1836"/>
    <lineage>
        <taxon>Bacteria</taxon>
        <taxon>Bacillati</taxon>
        <taxon>Actinomycetota</taxon>
        <taxon>Actinomycetes</taxon>
        <taxon>Pseudonocardiales</taxon>
        <taxon>Pseudonocardiaceae</taxon>
        <taxon>Saccharopolyspora</taxon>
    </lineage>
</organism>
<accession>A0ABN1EA58</accession>
<reference evidence="5 6" key="1">
    <citation type="journal article" date="2019" name="Int. J. Syst. Evol. Microbiol.">
        <title>The Global Catalogue of Microorganisms (GCM) 10K type strain sequencing project: providing services to taxonomists for standard genome sequencing and annotation.</title>
        <authorList>
            <consortium name="The Broad Institute Genomics Platform"/>
            <consortium name="The Broad Institute Genome Sequencing Center for Infectious Disease"/>
            <person name="Wu L."/>
            <person name="Ma J."/>
        </authorList>
    </citation>
    <scope>NUCLEOTIDE SEQUENCE [LARGE SCALE GENOMIC DNA]</scope>
    <source>
        <strain evidence="5 6">JCM 10303</strain>
    </source>
</reference>
<dbReference type="Gene3D" id="1.10.1040.10">
    <property type="entry name" value="N-(1-d-carboxylethyl)-l-norvaline Dehydrogenase, domain 2"/>
    <property type="match status" value="1"/>
</dbReference>
<comment type="similarity">
    <text evidence="1">Belongs to the HIBADH-related family.</text>
</comment>
<gene>
    <name evidence="5" type="ORF">GCM10009533_68590</name>
</gene>
<sequence length="291" mass="30530">MNEHKEAVTVIGLGPMGRSIVRVLLAAGHPVTVWNRTPGRADALVAEGAVRAQTPAEAVAASGLVLLSLTDYQAMYDILGDGESLSGKVVVNLSSDTPERGREAAKWAAERGARFLTGGIMVPENLVGDESAYTYYSGPREVLDAHEPVLRLIGRPDYVGTDPGLAQLYYLAQMDIFLGSLSLYLHATALLGSAGVPPKEFLPWAVQNFDGVSYFLAGAAEAVDEGVHPGEAASALMMGASADHLVGASEAAGIDLVLPKAIQSHYARAVAAGHGKDSWTSLINVIRDPSL</sequence>
<dbReference type="InterPro" id="IPR051265">
    <property type="entry name" value="HIBADH-related_NP60_sf"/>
</dbReference>
<protein>
    <submittedName>
        <fullName evidence="5">NAD(P)-binding domain-containing protein</fullName>
    </submittedName>
</protein>
<evidence type="ECO:0000256" key="1">
    <source>
        <dbReference type="ARBA" id="ARBA00009080"/>
    </source>
</evidence>
<feature type="domain" description="NADPH-dependent reductive aminase-like C-terminal" evidence="4">
    <location>
        <begin position="162"/>
        <end position="287"/>
    </location>
</feature>
<dbReference type="InterPro" id="IPR048666">
    <property type="entry name" value="RedAm-like_C"/>
</dbReference>
<dbReference type="PANTHER" id="PTHR43580:SF2">
    <property type="entry name" value="CYTOKINE-LIKE NUCLEAR FACTOR N-PAC"/>
    <property type="match status" value="1"/>
</dbReference>
<feature type="domain" description="6-phosphogluconate dehydrogenase NADP-binding" evidence="3">
    <location>
        <begin position="8"/>
        <end position="155"/>
    </location>
</feature>
<evidence type="ECO:0000259" key="3">
    <source>
        <dbReference type="Pfam" id="PF03446"/>
    </source>
</evidence>
<dbReference type="Pfam" id="PF21761">
    <property type="entry name" value="RedAm-like_C"/>
    <property type="match status" value="1"/>
</dbReference>
<comment type="caution">
    <text evidence="5">The sequence shown here is derived from an EMBL/GenBank/DDBJ whole genome shotgun (WGS) entry which is preliminary data.</text>
</comment>
<dbReference type="InterPro" id="IPR015815">
    <property type="entry name" value="HIBADH-related"/>
</dbReference>
<dbReference type="PANTHER" id="PTHR43580">
    <property type="entry name" value="OXIDOREDUCTASE GLYR1-RELATED"/>
    <property type="match status" value="1"/>
</dbReference>
<dbReference type="Gene3D" id="3.40.50.720">
    <property type="entry name" value="NAD(P)-binding Rossmann-like Domain"/>
    <property type="match status" value="1"/>
</dbReference>
<dbReference type="InterPro" id="IPR013328">
    <property type="entry name" value="6PGD_dom2"/>
</dbReference>
<dbReference type="InterPro" id="IPR006115">
    <property type="entry name" value="6PGDH_NADP-bd"/>
</dbReference>
<dbReference type="SUPFAM" id="SSF51735">
    <property type="entry name" value="NAD(P)-binding Rossmann-fold domains"/>
    <property type="match status" value="1"/>
</dbReference>
<evidence type="ECO:0000313" key="5">
    <source>
        <dbReference type="EMBL" id="GAA0562225.1"/>
    </source>
</evidence>
<dbReference type="Proteomes" id="UP001500729">
    <property type="component" value="Unassembled WGS sequence"/>
</dbReference>
<keyword evidence="2" id="KW-0560">Oxidoreductase</keyword>
<keyword evidence="6" id="KW-1185">Reference proteome</keyword>
<evidence type="ECO:0000313" key="6">
    <source>
        <dbReference type="Proteomes" id="UP001500729"/>
    </source>
</evidence>
<evidence type="ECO:0000256" key="2">
    <source>
        <dbReference type="ARBA" id="ARBA00023002"/>
    </source>
</evidence>
<dbReference type="RefSeq" id="WP_009950787.1">
    <property type="nucleotide sequence ID" value="NZ_BAAAGS010000096.1"/>
</dbReference>
<dbReference type="PIRSF" id="PIRSF000103">
    <property type="entry name" value="HIBADH"/>
    <property type="match status" value="1"/>
</dbReference>
<evidence type="ECO:0000259" key="4">
    <source>
        <dbReference type="Pfam" id="PF21761"/>
    </source>
</evidence>
<dbReference type="Pfam" id="PF03446">
    <property type="entry name" value="NAD_binding_2"/>
    <property type="match status" value="1"/>
</dbReference>
<dbReference type="EMBL" id="BAAAGS010000096">
    <property type="protein sequence ID" value="GAA0562225.1"/>
    <property type="molecule type" value="Genomic_DNA"/>
</dbReference>
<dbReference type="InterPro" id="IPR036291">
    <property type="entry name" value="NAD(P)-bd_dom_sf"/>
</dbReference>